<feature type="transmembrane region" description="Helical" evidence="1">
    <location>
        <begin position="90"/>
        <end position="118"/>
    </location>
</feature>
<dbReference type="STRING" id="1492898.SY85_23270"/>
<evidence type="ECO:0000313" key="2">
    <source>
        <dbReference type="EMBL" id="ANE52960.1"/>
    </source>
</evidence>
<accession>A0A172U0W3</accession>
<feature type="transmembrane region" description="Helical" evidence="1">
    <location>
        <begin position="178"/>
        <end position="206"/>
    </location>
</feature>
<feature type="transmembrane region" description="Helical" evidence="1">
    <location>
        <begin position="155"/>
        <end position="172"/>
    </location>
</feature>
<feature type="transmembrane region" description="Helical" evidence="1">
    <location>
        <begin position="295"/>
        <end position="315"/>
    </location>
</feature>
<sequence>MIGAILLIFVLYFMTQPLLQSLKRGKRWFSMNTMNNLFWYHMFFAAVYYIMTLTSRSDSVGYYLKPQYLSNWFEAYETGTKFIEFMAYPFINYLMFTYEMMMVLFAWIGYWGFVYFYIFFKENIKYKHTFQGYDLINVFIFLPNMHYWTASLGKGAPIFLALAMVTYGLSNLKLRKTALILGLLLVYHVRPHIFLFMVIGIVVGLFTGKQKVPFYQKFLVFAGSAVALVVMYDQIIGFVGLDGSNLLDSFDQFSNKRSFELAKANSGIDTSNYPLLLKLFTFWFRPLFVDAPGPVGLIVSFENLLYLYLALKLFSGGFVKFMTKSSALVKTGAVVFLATSLALAETLSNMGIIIRQKSMVMYFLLFIIISFMDYKKEIRVKRKQRVLELKKAREVEDLQLIQA</sequence>
<dbReference type="EMBL" id="CP011390">
    <property type="protein sequence ID" value="ANE52960.1"/>
    <property type="molecule type" value="Genomic_DNA"/>
</dbReference>
<reference evidence="3" key="1">
    <citation type="submission" date="2015-01" db="EMBL/GenBank/DDBJ databases">
        <title>Flavisolibacter sp./LCS9/ whole genome sequencing.</title>
        <authorList>
            <person name="Kim M.K."/>
            <person name="Srinivasan S."/>
            <person name="Lee J.-J."/>
        </authorList>
    </citation>
    <scope>NUCLEOTIDE SEQUENCE [LARGE SCALE GENOMIC DNA]</scope>
    <source>
        <strain evidence="3">LCS9</strain>
    </source>
</reference>
<keyword evidence="3" id="KW-1185">Reference proteome</keyword>
<keyword evidence="1" id="KW-0472">Membrane</keyword>
<feature type="transmembrane region" description="Helical" evidence="1">
    <location>
        <begin position="327"/>
        <end position="347"/>
    </location>
</feature>
<gene>
    <name evidence="2" type="ORF">SY85_23270</name>
</gene>
<dbReference type="AlphaFoldDB" id="A0A172U0W3"/>
<dbReference type="KEGG" id="fla:SY85_23270"/>
<proteinExistence type="predicted"/>
<evidence type="ECO:0000256" key="1">
    <source>
        <dbReference type="SAM" id="Phobius"/>
    </source>
</evidence>
<organism evidence="2 3">
    <name type="scientific">Flavisolibacter tropicus</name>
    <dbReference type="NCBI Taxonomy" id="1492898"/>
    <lineage>
        <taxon>Bacteria</taxon>
        <taxon>Pseudomonadati</taxon>
        <taxon>Bacteroidota</taxon>
        <taxon>Chitinophagia</taxon>
        <taxon>Chitinophagales</taxon>
        <taxon>Chitinophagaceae</taxon>
        <taxon>Flavisolibacter</taxon>
    </lineage>
</organism>
<reference evidence="2 3" key="2">
    <citation type="journal article" date="2016" name="Int. J. Syst. Evol. Microbiol.">
        <title>Flavisolibacter tropicus sp. nov., isolated from tropical soil.</title>
        <authorList>
            <person name="Lee J.J."/>
            <person name="Kang M.S."/>
            <person name="Kim G.S."/>
            <person name="Lee C.S."/>
            <person name="Lim S."/>
            <person name="Lee J."/>
            <person name="Roh S.H."/>
            <person name="Kang H."/>
            <person name="Ha J.M."/>
            <person name="Bae S."/>
            <person name="Jung H.Y."/>
            <person name="Kim M.K."/>
        </authorList>
    </citation>
    <scope>NUCLEOTIDE SEQUENCE [LARGE SCALE GENOMIC DNA]</scope>
    <source>
        <strain evidence="2 3">LCS9</strain>
    </source>
</reference>
<name>A0A172U0W3_9BACT</name>
<feature type="transmembrane region" description="Helical" evidence="1">
    <location>
        <begin position="218"/>
        <end position="241"/>
    </location>
</feature>
<evidence type="ECO:0000313" key="3">
    <source>
        <dbReference type="Proteomes" id="UP000077177"/>
    </source>
</evidence>
<keyword evidence="1" id="KW-1133">Transmembrane helix</keyword>
<dbReference type="Proteomes" id="UP000077177">
    <property type="component" value="Chromosome"/>
</dbReference>
<feature type="transmembrane region" description="Helical" evidence="1">
    <location>
        <begin position="37"/>
        <end position="55"/>
    </location>
</feature>
<dbReference type="PATRIC" id="fig|1492898.3.peg.5053"/>
<protein>
    <submittedName>
        <fullName evidence="2">Uncharacterized protein</fullName>
    </submittedName>
</protein>
<feature type="transmembrane region" description="Helical" evidence="1">
    <location>
        <begin position="359"/>
        <end position="375"/>
    </location>
</feature>
<keyword evidence="1" id="KW-0812">Transmembrane</keyword>